<evidence type="ECO:0000256" key="4">
    <source>
        <dbReference type="ARBA" id="ARBA00022771"/>
    </source>
</evidence>
<comment type="caution">
    <text evidence="11">The sequence shown here is derived from an EMBL/GenBank/DDBJ whole genome shotgun (WGS) entry which is preliminary data.</text>
</comment>
<dbReference type="InterPro" id="IPR036236">
    <property type="entry name" value="Znf_C2H2_sf"/>
</dbReference>
<keyword evidence="6" id="KW-0805">Transcription regulation</keyword>
<evidence type="ECO:0000313" key="11">
    <source>
        <dbReference type="EMBL" id="ORY54476.1"/>
    </source>
</evidence>
<comment type="subcellular location">
    <subcellularLocation>
        <location evidence="1">Nucleus</location>
    </subcellularLocation>
</comment>
<feature type="domain" description="C2H2-type" evidence="10">
    <location>
        <begin position="35"/>
        <end position="55"/>
    </location>
</feature>
<organism evidence="11 12">
    <name type="scientific">Leucosporidium creatinivorum</name>
    <dbReference type="NCBI Taxonomy" id="106004"/>
    <lineage>
        <taxon>Eukaryota</taxon>
        <taxon>Fungi</taxon>
        <taxon>Dikarya</taxon>
        <taxon>Basidiomycota</taxon>
        <taxon>Pucciniomycotina</taxon>
        <taxon>Microbotryomycetes</taxon>
        <taxon>Leucosporidiales</taxon>
        <taxon>Leucosporidium</taxon>
    </lineage>
</organism>
<protein>
    <recommendedName>
        <fullName evidence="10">C2H2-type domain-containing protein</fullName>
    </recommendedName>
</protein>
<dbReference type="PROSITE" id="PS00028">
    <property type="entry name" value="ZINC_FINGER_C2H2_1"/>
    <property type="match status" value="1"/>
</dbReference>
<name>A0A1Y2D5V1_9BASI</name>
<keyword evidence="8" id="KW-0539">Nucleus</keyword>
<dbReference type="InParanoid" id="A0A1Y2D5V1"/>
<dbReference type="PANTHER" id="PTHR23235:SF155">
    <property type="entry name" value="EARLY GROWTH RESPONSE 4-RELATED"/>
    <property type="match status" value="1"/>
</dbReference>
<keyword evidence="3" id="KW-0479">Metal-binding</keyword>
<keyword evidence="5" id="KW-0862">Zinc</keyword>
<keyword evidence="12" id="KW-1185">Reference proteome</keyword>
<feature type="domain" description="C2H2-type" evidence="10">
    <location>
        <begin position="4"/>
        <end position="34"/>
    </location>
</feature>
<dbReference type="Proteomes" id="UP000193467">
    <property type="component" value="Unassembled WGS sequence"/>
</dbReference>
<evidence type="ECO:0000256" key="7">
    <source>
        <dbReference type="ARBA" id="ARBA00023163"/>
    </source>
</evidence>
<dbReference type="AlphaFoldDB" id="A0A1Y2D5V1"/>
<dbReference type="GO" id="GO:0000978">
    <property type="term" value="F:RNA polymerase II cis-regulatory region sequence-specific DNA binding"/>
    <property type="evidence" value="ECO:0007669"/>
    <property type="project" value="TreeGrafter"/>
</dbReference>
<evidence type="ECO:0000259" key="10">
    <source>
        <dbReference type="PROSITE" id="PS50157"/>
    </source>
</evidence>
<evidence type="ECO:0000256" key="2">
    <source>
        <dbReference type="ARBA" id="ARBA00006991"/>
    </source>
</evidence>
<dbReference type="PANTHER" id="PTHR23235">
    <property type="entry name" value="KRUEPPEL-LIKE TRANSCRIPTION FACTOR"/>
    <property type="match status" value="1"/>
</dbReference>
<dbReference type="Gene3D" id="3.30.160.60">
    <property type="entry name" value="Classic Zinc Finger"/>
    <property type="match status" value="2"/>
</dbReference>
<dbReference type="GO" id="GO:0008270">
    <property type="term" value="F:zinc ion binding"/>
    <property type="evidence" value="ECO:0007669"/>
    <property type="project" value="UniProtKB-KW"/>
</dbReference>
<gene>
    <name evidence="11" type="ORF">BCR35DRAFT_272173</name>
</gene>
<keyword evidence="7" id="KW-0804">Transcription</keyword>
<keyword evidence="4 9" id="KW-0863">Zinc-finger</keyword>
<dbReference type="SMART" id="SM00355">
    <property type="entry name" value="ZnF_C2H2"/>
    <property type="match status" value="2"/>
</dbReference>
<feature type="non-terminal residue" evidence="11">
    <location>
        <position position="1"/>
    </location>
</feature>
<sequence length="68" mass="7716">KKVHTCPAENCSAAFKRSEHLKRHYRSVHMGSKPFPCQMTGCTKSFSRKDNLQQHVSCPPPSLFARLS</sequence>
<dbReference type="OrthoDB" id="654211at2759"/>
<dbReference type="SUPFAM" id="SSF57667">
    <property type="entry name" value="beta-beta-alpha zinc fingers"/>
    <property type="match status" value="1"/>
</dbReference>
<evidence type="ECO:0000256" key="6">
    <source>
        <dbReference type="ARBA" id="ARBA00023015"/>
    </source>
</evidence>
<evidence type="ECO:0000256" key="9">
    <source>
        <dbReference type="PROSITE-ProRule" id="PRU00042"/>
    </source>
</evidence>
<evidence type="ECO:0000256" key="5">
    <source>
        <dbReference type="ARBA" id="ARBA00022833"/>
    </source>
</evidence>
<evidence type="ECO:0000256" key="3">
    <source>
        <dbReference type="ARBA" id="ARBA00022723"/>
    </source>
</evidence>
<evidence type="ECO:0000313" key="12">
    <source>
        <dbReference type="Proteomes" id="UP000193467"/>
    </source>
</evidence>
<dbReference type="GO" id="GO:0000981">
    <property type="term" value="F:DNA-binding transcription factor activity, RNA polymerase II-specific"/>
    <property type="evidence" value="ECO:0007669"/>
    <property type="project" value="TreeGrafter"/>
</dbReference>
<dbReference type="InterPro" id="IPR013087">
    <property type="entry name" value="Znf_C2H2_type"/>
</dbReference>
<reference evidence="11 12" key="1">
    <citation type="submission" date="2016-07" db="EMBL/GenBank/DDBJ databases">
        <title>Pervasive Adenine N6-methylation of Active Genes in Fungi.</title>
        <authorList>
            <consortium name="DOE Joint Genome Institute"/>
            <person name="Mondo S.J."/>
            <person name="Dannebaum R.O."/>
            <person name="Kuo R.C."/>
            <person name="Labutti K."/>
            <person name="Haridas S."/>
            <person name="Kuo A."/>
            <person name="Salamov A."/>
            <person name="Ahrendt S.R."/>
            <person name="Lipzen A."/>
            <person name="Sullivan W."/>
            <person name="Andreopoulos W.B."/>
            <person name="Clum A."/>
            <person name="Lindquist E."/>
            <person name="Daum C."/>
            <person name="Ramamoorthy G.K."/>
            <person name="Gryganskyi A."/>
            <person name="Culley D."/>
            <person name="Magnuson J.K."/>
            <person name="James T.Y."/>
            <person name="O'Malley M.A."/>
            <person name="Stajich J.E."/>
            <person name="Spatafora J.W."/>
            <person name="Visel A."/>
            <person name="Grigoriev I.V."/>
        </authorList>
    </citation>
    <scope>NUCLEOTIDE SEQUENCE [LARGE SCALE GENOMIC DNA]</scope>
    <source>
        <strain evidence="11 12">62-1032</strain>
    </source>
</reference>
<dbReference type="Pfam" id="PF00096">
    <property type="entry name" value="zf-C2H2"/>
    <property type="match status" value="2"/>
</dbReference>
<dbReference type="STRING" id="106004.A0A1Y2D5V1"/>
<proteinExistence type="inferred from homology"/>
<dbReference type="EMBL" id="MCGR01000097">
    <property type="protein sequence ID" value="ORY54476.1"/>
    <property type="molecule type" value="Genomic_DNA"/>
</dbReference>
<dbReference type="GO" id="GO:0005634">
    <property type="term" value="C:nucleus"/>
    <property type="evidence" value="ECO:0007669"/>
    <property type="project" value="UniProtKB-SubCell"/>
</dbReference>
<evidence type="ECO:0000256" key="1">
    <source>
        <dbReference type="ARBA" id="ARBA00004123"/>
    </source>
</evidence>
<dbReference type="PROSITE" id="PS50157">
    <property type="entry name" value="ZINC_FINGER_C2H2_2"/>
    <property type="match status" value="2"/>
</dbReference>
<accession>A0A1Y2D5V1</accession>
<evidence type="ECO:0000256" key="8">
    <source>
        <dbReference type="ARBA" id="ARBA00023242"/>
    </source>
</evidence>
<comment type="similarity">
    <text evidence="2">Belongs to the krueppel C2H2-type zinc-finger protein family.</text>
</comment>